<dbReference type="Proteomes" id="UP000002457">
    <property type="component" value="Chromosome"/>
</dbReference>
<dbReference type="eggNOG" id="arCOG03630">
    <property type="taxonomic scope" value="Archaea"/>
</dbReference>
<organism evidence="7 8">
    <name type="scientific">Methanosphaerula palustris (strain ATCC BAA-1556 / DSM 19958 / E1-9c)</name>
    <dbReference type="NCBI Taxonomy" id="521011"/>
    <lineage>
        <taxon>Archaea</taxon>
        <taxon>Methanobacteriati</taxon>
        <taxon>Methanobacteriota</taxon>
        <taxon>Stenosarchaea group</taxon>
        <taxon>Methanomicrobia</taxon>
        <taxon>Methanomicrobiales</taxon>
        <taxon>Methanoregulaceae</taxon>
        <taxon>Methanosphaerula</taxon>
    </lineage>
</organism>
<dbReference type="RefSeq" id="WP_012618531.1">
    <property type="nucleotide sequence ID" value="NC_011832.1"/>
</dbReference>
<comment type="subcellular location">
    <subcellularLocation>
        <location evidence="1">Membrane</location>
        <topology evidence="1">Multi-pass membrane protein</topology>
    </subcellularLocation>
</comment>
<keyword evidence="4 5" id="KW-0472">Membrane</keyword>
<dbReference type="STRING" id="521011.Mpal_1907"/>
<dbReference type="GO" id="GO:0016020">
    <property type="term" value="C:membrane"/>
    <property type="evidence" value="ECO:0007669"/>
    <property type="project" value="UniProtKB-SubCell"/>
</dbReference>
<feature type="transmembrane region" description="Helical" evidence="5">
    <location>
        <begin position="119"/>
        <end position="145"/>
    </location>
</feature>
<gene>
    <name evidence="7" type="ordered locus">Mpal_1907</name>
</gene>
<keyword evidence="8" id="KW-1185">Reference proteome</keyword>
<dbReference type="AlphaFoldDB" id="B8GKR6"/>
<reference evidence="7 8" key="1">
    <citation type="journal article" date="2015" name="Genome Announc.">
        <title>Complete Genome Sequence of Methanosphaerula palustris E1-9CT, a Hydrogenotrophic Methanogen Isolated from a Minerotrophic Fen Peatland.</title>
        <authorList>
            <person name="Cadillo-Quiroz H."/>
            <person name="Browne P."/>
            <person name="Kyrpides N."/>
            <person name="Woyke T."/>
            <person name="Goodwin L."/>
            <person name="Detter C."/>
            <person name="Yavitt J.B."/>
            <person name="Zinder S.H."/>
        </authorList>
    </citation>
    <scope>NUCLEOTIDE SEQUENCE [LARGE SCALE GENOMIC DNA]</scope>
    <source>
        <strain evidence="8">ATCC BAA-1556 / DSM 19958 / E1-9c</strain>
    </source>
</reference>
<feature type="domain" description="Yip1" evidence="6">
    <location>
        <begin position="31"/>
        <end position="171"/>
    </location>
</feature>
<dbReference type="Pfam" id="PF04893">
    <property type="entry name" value="Yip1"/>
    <property type="match status" value="1"/>
</dbReference>
<evidence type="ECO:0000256" key="3">
    <source>
        <dbReference type="ARBA" id="ARBA00022989"/>
    </source>
</evidence>
<name>B8GKR6_METPE</name>
<keyword evidence="3 5" id="KW-1133">Transmembrane helix</keyword>
<evidence type="ECO:0000313" key="7">
    <source>
        <dbReference type="EMBL" id="ACL17212.1"/>
    </source>
</evidence>
<feature type="transmembrane region" description="Helical" evidence="5">
    <location>
        <begin position="32"/>
        <end position="58"/>
    </location>
</feature>
<dbReference type="EMBL" id="CP001338">
    <property type="protein sequence ID" value="ACL17212.1"/>
    <property type="molecule type" value="Genomic_DNA"/>
</dbReference>
<evidence type="ECO:0000256" key="4">
    <source>
        <dbReference type="ARBA" id="ARBA00023136"/>
    </source>
</evidence>
<dbReference type="HOGENOM" id="CLU_1412385_0_0_2"/>
<feature type="transmembrane region" description="Helical" evidence="5">
    <location>
        <begin position="157"/>
        <end position="180"/>
    </location>
</feature>
<feature type="transmembrane region" description="Helical" evidence="5">
    <location>
        <begin position="70"/>
        <end position="99"/>
    </location>
</feature>
<evidence type="ECO:0000259" key="6">
    <source>
        <dbReference type="Pfam" id="PF04893"/>
    </source>
</evidence>
<evidence type="ECO:0000256" key="5">
    <source>
        <dbReference type="SAM" id="Phobius"/>
    </source>
</evidence>
<dbReference type="InterPro" id="IPR006977">
    <property type="entry name" value="Yip1_dom"/>
</dbReference>
<dbReference type="OrthoDB" id="112431at2157"/>
<protein>
    <recommendedName>
        <fullName evidence="6">Yip1 domain-containing protein</fullName>
    </recommendedName>
</protein>
<proteinExistence type="predicted"/>
<accession>B8GKR6</accession>
<dbReference type="GeneID" id="7272724"/>
<evidence type="ECO:0000256" key="2">
    <source>
        <dbReference type="ARBA" id="ARBA00022692"/>
    </source>
</evidence>
<sequence>MSIPFITTIKGMTIAPVQTLLEQKETTIQDMLLYYLEISLAFSLLCTIVAGLLSSVGVTTAVDLQVPVSLLIYPVTLFAGMIISLVIMVLVFHGCARIVGGDGEWTDTLRAVALSSTPAGVIGWVPIVGSIIADIWSLVLMIAGVRDYHHLTTRRAAIAVLLPVGVIFVLGILAAAYLMVGSSTLQMPS</sequence>
<dbReference type="KEGG" id="mpl:Mpal_1907"/>
<keyword evidence="2 5" id="KW-0812">Transmembrane</keyword>
<evidence type="ECO:0000256" key="1">
    <source>
        <dbReference type="ARBA" id="ARBA00004141"/>
    </source>
</evidence>
<evidence type="ECO:0000313" key="8">
    <source>
        <dbReference type="Proteomes" id="UP000002457"/>
    </source>
</evidence>